<evidence type="ECO:0000313" key="1">
    <source>
        <dbReference type="EMBL" id="CRL03882.1"/>
    </source>
</evidence>
<protein>
    <submittedName>
        <fullName evidence="1">CLUMA_CG017006, isoform A</fullName>
    </submittedName>
</protein>
<dbReference type="OrthoDB" id="7763192at2759"/>
<accession>A0A1J1IW03</accession>
<gene>
    <name evidence="1" type="primary">putative reverse transcriptase</name>
    <name evidence="1" type="ORF">CLUMA_CG017006</name>
</gene>
<dbReference type="EMBL" id="CVRI01000060">
    <property type="protein sequence ID" value="CRL03882.1"/>
    <property type="molecule type" value="Genomic_DNA"/>
</dbReference>
<evidence type="ECO:0000313" key="2">
    <source>
        <dbReference type="Proteomes" id="UP000183832"/>
    </source>
</evidence>
<dbReference type="Proteomes" id="UP000183832">
    <property type="component" value="Unassembled WGS sequence"/>
</dbReference>
<dbReference type="PANTHER" id="PTHR33332">
    <property type="entry name" value="REVERSE TRANSCRIPTASE DOMAIN-CONTAINING PROTEIN"/>
    <property type="match status" value="1"/>
</dbReference>
<name>A0A1J1IW03_9DIPT</name>
<organism evidence="1 2">
    <name type="scientific">Clunio marinus</name>
    <dbReference type="NCBI Taxonomy" id="568069"/>
    <lineage>
        <taxon>Eukaryota</taxon>
        <taxon>Metazoa</taxon>
        <taxon>Ecdysozoa</taxon>
        <taxon>Arthropoda</taxon>
        <taxon>Hexapoda</taxon>
        <taxon>Insecta</taxon>
        <taxon>Pterygota</taxon>
        <taxon>Neoptera</taxon>
        <taxon>Endopterygota</taxon>
        <taxon>Diptera</taxon>
        <taxon>Nematocera</taxon>
        <taxon>Chironomoidea</taxon>
        <taxon>Chironomidae</taxon>
        <taxon>Clunio</taxon>
    </lineage>
</organism>
<sequence>MNECLTNIADWANDNKVLINPAKSNAIVIARKPVNNIPALKLGSDIIEYSSKVKSLGVIINQKLTWNDHIHKICCDVKAGIGMLSQTKHFTPRETKLGLVKSLLIPRFDYCSNIYLGASRADWKEIESAYNSCVRYIFDKKRYESVSRYKSHVVGSSIENLLKYRACLFIYNLLRYKQPEYLYEKIIFTKSSRNRVLQTPSHLRSQFSNSFFVLGIQIWNSIKSDIRMANSTSVFKTKCLSYFNLQRLQE</sequence>
<dbReference type="AlphaFoldDB" id="A0A1J1IW03"/>
<keyword evidence="2" id="KW-1185">Reference proteome</keyword>
<proteinExistence type="predicted"/>
<reference evidence="1 2" key="1">
    <citation type="submission" date="2015-04" db="EMBL/GenBank/DDBJ databases">
        <authorList>
            <person name="Syromyatnikov M.Y."/>
            <person name="Popov V.N."/>
        </authorList>
    </citation>
    <scope>NUCLEOTIDE SEQUENCE [LARGE SCALE GENOMIC DNA]</scope>
</reference>